<dbReference type="SUPFAM" id="SSF143422">
    <property type="entry name" value="Transposase IS200-like"/>
    <property type="match status" value="1"/>
</dbReference>
<proteinExistence type="predicted"/>
<evidence type="ECO:0000313" key="3">
    <source>
        <dbReference type="Proteomes" id="UP001596303"/>
    </source>
</evidence>
<comment type="caution">
    <text evidence="2">The sequence shown here is derived from an EMBL/GenBank/DDBJ whole genome shotgun (WGS) entry which is preliminary data.</text>
</comment>
<dbReference type="NCBIfam" id="NF047646">
    <property type="entry name" value="REP_Tyr_transpos"/>
    <property type="match status" value="1"/>
</dbReference>
<dbReference type="InterPro" id="IPR002686">
    <property type="entry name" value="Transposase_17"/>
</dbReference>
<dbReference type="Proteomes" id="UP001596303">
    <property type="component" value="Unassembled WGS sequence"/>
</dbReference>
<evidence type="ECO:0000313" key="2">
    <source>
        <dbReference type="EMBL" id="MFC6197069.1"/>
    </source>
</evidence>
<dbReference type="SMART" id="SM01321">
    <property type="entry name" value="Y1_Tnp"/>
    <property type="match status" value="1"/>
</dbReference>
<dbReference type="Gene3D" id="3.30.70.1290">
    <property type="entry name" value="Transposase IS200-like"/>
    <property type="match status" value="1"/>
</dbReference>
<accession>A0ABW1S6E7</accession>
<dbReference type="InterPro" id="IPR036515">
    <property type="entry name" value="Transposase_17_sf"/>
</dbReference>
<name>A0ABW1S6E7_9PROT</name>
<dbReference type="PANTHER" id="PTHR36966:SF1">
    <property type="entry name" value="REP-ASSOCIATED TYROSINE TRANSPOSASE"/>
    <property type="match status" value="1"/>
</dbReference>
<protein>
    <submittedName>
        <fullName evidence="2">Transposase</fullName>
    </submittedName>
</protein>
<evidence type="ECO:0000259" key="1">
    <source>
        <dbReference type="SMART" id="SM01321"/>
    </source>
</evidence>
<feature type="domain" description="Transposase IS200-like" evidence="1">
    <location>
        <begin position="9"/>
        <end position="129"/>
    </location>
</feature>
<reference evidence="3" key="1">
    <citation type="journal article" date="2019" name="Int. J. Syst. Evol. Microbiol.">
        <title>The Global Catalogue of Microorganisms (GCM) 10K type strain sequencing project: providing services to taxonomists for standard genome sequencing and annotation.</title>
        <authorList>
            <consortium name="The Broad Institute Genomics Platform"/>
            <consortium name="The Broad Institute Genome Sequencing Center for Infectious Disease"/>
            <person name="Wu L."/>
            <person name="Ma J."/>
        </authorList>
    </citation>
    <scope>NUCLEOTIDE SEQUENCE [LARGE SCALE GENOMIC DNA]</scope>
    <source>
        <strain evidence="3">CGMCC-1.15741</strain>
    </source>
</reference>
<keyword evidence="3" id="KW-1185">Reference proteome</keyword>
<dbReference type="EMBL" id="JBHSSW010000003">
    <property type="protein sequence ID" value="MFC6197069.1"/>
    <property type="molecule type" value="Genomic_DNA"/>
</dbReference>
<organism evidence="2 3">
    <name type="scientific">Ponticaulis profundi</name>
    <dbReference type="NCBI Taxonomy" id="2665222"/>
    <lineage>
        <taxon>Bacteria</taxon>
        <taxon>Pseudomonadati</taxon>
        <taxon>Pseudomonadota</taxon>
        <taxon>Alphaproteobacteria</taxon>
        <taxon>Hyphomonadales</taxon>
        <taxon>Hyphomonadaceae</taxon>
        <taxon>Ponticaulis</taxon>
    </lineage>
</organism>
<dbReference type="InterPro" id="IPR052715">
    <property type="entry name" value="RAYT_transposase"/>
</dbReference>
<dbReference type="PANTHER" id="PTHR36966">
    <property type="entry name" value="REP-ASSOCIATED TYROSINE TRANSPOSASE"/>
    <property type="match status" value="1"/>
</dbReference>
<dbReference type="Pfam" id="PF01797">
    <property type="entry name" value="Y1_Tnp"/>
    <property type="match status" value="1"/>
</dbReference>
<sequence length="169" mass="20256">MPNYRRLFVPGGTYAFTLCLYDRRADTLVRYIDYFRASYRDVTTHHPVETIAICILPDHVHMLWALPEDDIDFVNRLRLLKSGFTRRLPPHLKSDGRKGVRRVWQTRYWEHAIRDEHDLTAHMDYIHWNPVKHGLAASPDEWPHSSWHLYKSGWNREWKPEMPVLLTEP</sequence>
<gene>
    <name evidence="2" type="ORF">ACFQDM_03225</name>
</gene>
<dbReference type="RefSeq" id="WP_377375370.1">
    <property type="nucleotide sequence ID" value="NZ_JBHSSW010000003.1"/>
</dbReference>